<feature type="region of interest" description="Disordered" evidence="3">
    <location>
        <begin position="1"/>
        <end position="115"/>
    </location>
</feature>
<dbReference type="EMBL" id="VXIV02000138">
    <property type="protein sequence ID" value="KAF6040490.1"/>
    <property type="molecule type" value="Genomic_DNA"/>
</dbReference>
<dbReference type="InterPro" id="IPR032054">
    <property type="entry name" value="Cdt1_C"/>
</dbReference>
<dbReference type="InterPro" id="IPR038090">
    <property type="entry name" value="Cdt1_C_WH_dom_sf"/>
</dbReference>
<dbReference type="AlphaFoldDB" id="A0A7J7KQM6"/>
<dbReference type="InterPro" id="IPR036390">
    <property type="entry name" value="WH_DNA-bd_sf"/>
</dbReference>
<protein>
    <submittedName>
        <fullName evidence="5">CDT1</fullName>
    </submittedName>
</protein>
<evidence type="ECO:0000313" key="6">
    <source>
        <dbReference type="Proteomes" id="UP000593567"/>
    </source>
</evidence>
<feature type="region of interest" description="Disordered" evidence="3">
    <location>
        <begin position="376"/>
        <end position="399"/>
    </location>
</feature>
<accession>A0A7J7KQM6</accession>
<dbReference type="InterPro" id="IPR045173">
    <property type="entry name" value="Cdt1"/>
</dbReference>
<gene>
    <name evidence="5" type="ORF">EB796_001203</name>
</gene>
<evidence type="ECO:0000259" key="4">
    <source>
        <dbReference type="SMART" id="SM01075"/>
    </source>
</evidence>
<evidence type="ECO:0000256" key="2">
    <source>
        <dbReference type="ARBA" id="ARBA00023306"/>
    </source>
</evidence>
<dbReference type="GO" id="GO:0000076">
    <property type="term" value="P:DNA replication checkpoint signaling"/>
    <property type="evidence" value="ECO:0007669"/>
    <property type="project" value="TreeGrafter"/>
</dbReference>
<feature type="compositionally biased region" description="Polar residues" evidence="3">
    <location>
        <begin position="39"/>
        <end position="50"/>
    </location>
</feature>
<dbReference type="GO" id="GO:0003677">
    <property type="term" value="F:DNA binding"/>
    <property type="evidence" value="ECO:0007669"/>
    <property type="project" value="InterPro"/>
</dbReference>
<feature type="compositionally biased region" description="Polar residues" evidence="3">
    <location>
        <begin position="94"/>
        <end position="115"/>
    </location>
</feature>
<dbReference type="GO" id="GO:0030174">
    <property type="term" value="P:regulation of DNA-templated DNA replication initiation"/>
    <property type="evidence" value="ECO:0007669"/>
    <property type="project" value="InterPro"/>
</dbReference>
<proteinExistence type="inferred from homology"/>
<evidence type="ECO:0000256" key="3">
    <source>
        <dbReference type="SAM" id="MobiDB-lite"/>
    </source>
</evidence>
<dbReference type="Pfam" id="PF08839">
    <property type="entry name" value="CDT1"/>
    <property type="match status" value="1"/>
</dbReference>
<dbReference type="Gene3D" id="1.10.10.1420">
    <property type="entry name" value="DNA replication factor Cdt1, C-terminal WH domain"/>
    <property type="match status" value="1"/>
</dbReference>
<dbReference type="PANTHER" id="PTHR28637">
    <property type="entry name" value="DNA REPLICATION FACTOR CDT1"/>
    <property type="match status" value="1"/>
</dbReference>
<reference evidence="5" key="1">
    <citation type="submission" date="2020-06" db="EMBL/GenBank/DDBJ databases">
        <title>Draft genome of Bugula neritina, a colonial animal packing powerful symbionts and potential medicines.</title>
        <authorList>
            <person name="Rayko M."/>
        </authorList>
    </citation>
    <scope>NUCLEOTIDE SEQUENCE [LARGE SCALE GENOMIC DNA]</scope>
    <source>
        <strain evidence="5">Kwan_BN1</strain>
    </source>
</reference>
<dbReference type="CDD" id="cd08674">
    <property type="entry name" value="Cdt1_m"/>
    <property type="match status" value="1"/>
</dbReference>
<feature type="domain" description="CDT1 Geminin-binding" evidence="4">
    <location>
        <begin position="187"/>
        <end position="336"/>
    </location>
</feature>
<keyword evidence="6" id="KW-1185">Reference proteome</keyword>
<sequence length="538" mass="60298">MAQGKVTDFFEVKKRSSAKRQKVNDDPSSTSLHEKSKVQSHTTVSASRSPRVSKCSAFSGPQSPAFKGRQTLNIQTRSVSRKRKAVEQEDDSPSHSVESNSLSAAPTTVSSNMTAPSAAVTKISAKCNDLSDRKADTHKVDEKFEAADEKSVSIPHVETETAELKSTIPAYKRYKGLAAKIPASLTLPSHYKLLKDMFSCCDMVDMLRRKFEAKHLGQIKAVYPDSYEIQQEKGNVENGQRSNDYQMTIQPIIHVDENNRHVSKRKDGHPVFSSSEISKRKETFRMLLFDIMKDHHQSFLRSMKLPIEVDSSKLTRWHHDFLVENVPDIEPASLPVPPEPASQLVTARDVLDAACGKLPSRIEKALKNVAKAAEEGKQLQTTRKPCANSSGGIHKSKQVSETIRGLSSSLLERIRAKEALKAEAAMLRDPKTENEIAMLERLPGLIKILRSYFITEKKNALHEDKVIVTLCDSYKSSISQSSVEDHIVYMLQIFPNWISRVLVSSGKFIKINKSTEISQLVQQIDEIKKKKQYVKPKC</sequence>
<comment type="similarity">
    <text evidence="1">Belongs to the Cdt1 family.</text>
</comment>
<dbReference type="GO" id="GO:0005634">
    <property type="term" value="C:nucleus"/>
    <property type="evidence" value="ECO:0007669"/>
    <property type="project" value="TreeGrafter"/>
</dbReference>
<dbReference type="CDD" id="cd08767">
    <property type="entry name" value="Cdt1_c"/>
    <property type="match status" value="1"/>
</dbReference>
<dbReference type="Proteomes" id="UP000593567">
    <property type="component" value="Unassembled WGS sequence"/>
</dbReference>
<dbReference type="GO" id="GO:0071163">
    <property type="term" value="P:DNA replication preinitiation complex assembly"/>
    <property type="evidence" value="ECO:0007669"/>
    <property type="project" value="InterPro"/>
</dbReference>
<organism evidence="5 6">
    <name type="scientific">Bugula neritina</name>
    <name type="common">Brown bryozoan</name>
    <name type="synonym">Sertularia neritina</name>
    <dbReference type="NCBI Taxonomy" id="10212"/>
    <lineage>
        <taxon>Eukaryota</taxon>
        <taxon>Metazoa</taxon>
        <taxon>Spiralia</taxon>
        <taxon>Lophotrochozoa</taxon>
        <taxon>Bryozoa</taxon>
        <taxon>Gymnolaemata</taxon>
        <taxon>Cheilostomatida</taxon>
        <taxon>Flustrina</taxon>
        <taxon>Buguloidea</taxon>
        <taxon>Bugulidae</taxon>
        <taxon>Bugula</taxon>
    </lineage>
</organism>
<dbReference type="Pfam" id="PF16679">
    <property type="entry name" value="CDT1_C"/>
    <property type="match status" value="1"/>
</dbReference>
<evidence type="ECO:0000313" key="5">
    <source>
        <dbReference type="EMBL" id="KAF6040490.1"/>
    </source>
</evidence>
<dbReference type="GO" id="GO:0000278">
    <property type="term" value="P:mitotic cell cycle"/>
    <property type="evidence" value="ECO:0007669"/>
    <property type="project" value="TreeGrafter"/>
</dbReference>
<dbReference type="SUPFAM" id="SSF46785">
    <property type="entry name" value="Winged helix' DNA-binding domain"/>
    <property type="match status" value="1"/>
</dbReference>
<feature type="compositionally biased region" description="Polar residues" evidence="3">
    <location>
        <begin position="378"/>
        <end position="391"/>
    </location>
</feature>
<dbReference type="OrthoDB" id="341730at2759"/>
<dbReference type="SMART" id="SM01075">
    <property type="entry name" value="CDT1"/>
    <property type="match status" value="1"/>
</dbReference>
<name>A0A7J7KQM6_BUGNE</name>
<evidence type="ECO:0000256" key="1">
    <source>
        <dbReference type="ARBA" id="ARBA00008356"/>
    </source>
</evidence>
<dbReference type="GO" id="GO:0070182">
    <property type="term" value="F:DNA polymerase binding"/>
    <property type="evidence" value="ECO:0007669"/>
    <property type="project" value="TreeGrafter"/>
</dbReference>
<comment type="caution">
    <text evidence="5">The sequence shown here is derived from an EMBL/GenBank/DDBJ whole genome shotgun (WGS) entry which is preliminary data.</text>
</comment>
<keyword evidence="2" id="KW-0131">Cell cycle</keyword>
<dbReference type="PANTHER" id="PTHR28637:SF1">
    <property type="entry name" value="DNA REPLICATION FACTOR CDT1"/>
    <property type="match status" value="1"/>
</dbReference>
<dbReference type="InterPro" id="IPR014939">
    <property type="entry name" value="CDT1_Gemini-bd-like"/>
</dbReference>